<evidence type="ECO:0000256" key="7">
    <source>
        <dbReference type="ARBA" id="ARBA00023329"/>
    </source>
</evidence>
<feature type="transmembrane region" description="Helical" evidence="12">
    <location>
        <begin position="2003"/>
        <end position="2024"/>
    </location>
</feature>
<evidence type="ECO:0000313" key="14">
    <source>
        <dbReference type="EMBL" id="VTJ74122.1"/>
    </source>
</evidence>
<keyword evidence="12" id="KW-1133">Transmembrane helix</keyword>
<dbReference type="Gene3D" id="1.25.40.30">
    <property type="match status" value="1"/>
</dbReference>
<dbReference type="GO" id="GO:0045334">
    <property type="term" value="C:clathrin-coated endocytic vesicle"/>
    <property type="evidence" value="ECO:0007669"/>
    <property type="project" value="TreeGrafter"/>
</dbReference>
<dbReference type="GO" id="GO:0006886">
    <property type="term" value="P:intracellular protein transport"/>
    <property type="evidence" value="ECO:0007669"/>
    <property type="project" value="UniProtKB-UniRule"/>
</dbReference>
<dbReference type="FunFam" id="1.25.40.10:FF:000007">
    <property type="entry name" value="Clathrin heavy chain"/>
    <property type="match status" value="1"/>
</dbReference>
<feature type="transmembrane region" description="Helical" evidence="12">
    <location>
        <begin position="1946"/>
        <end position="1967"/>
    </location>
</feature>
<dbReference type="Gene3D" id="1.25.40.730">
    <property type="match status" value="1"/>
</dbReference>
<dbReference type="InterPro" id="IPR012331">
    <property type="entry name" value="Clathrin_H-chain_linker"/>
</dbReference>
<dbReference type="FunFam" id="1.25.40.10:FF:000095">
    <property type="entry name" value="Clathrin heavy chain"/>
    <property type="match status" value="1"/>
</dbReference>
<feature type="transmembrane region" description="Helical" evidence="12">
    <location>
        <begin position="1755"/>
        <end position="1778"/>
    </location>
</feature>
<dbReference type="SMART" id="SM00299">
    <property type="entry name" value="CLH"/>
    <property type="match status" value="7"/>
</dbReference>
<dbReference type="GO" id="GO:0005819">
    <property type="term" value="C:spindle"/>
    <property type="evidence" value="ECO:0007669"/>
    <property type="project" value="TreeGrafter"/>
</dbReference>
<comment type="caution">
    <text evidence="14">The sequence shown here is derived from an EMBL/GenBank/DDBJ whole genome shotgun (WGS) entry which is preliminary data.</text>
</comment>
<dbReference type="InterPro" id="IPR016025">
    <property type="entry name" value="Clathrin_H-chain_N"/>
</dbReference>
<dbReference type="InterPro" id="IPR011990">
    <property type="entry name" value="TPR-like_helical_dom_sf"/>
</dbReference>
<feature type="repeat" description="CHCR" evidence="10">
    <location>
        <begin position="1207"/>
        <end position="1353"/>
    </location>
</feature>
<dbReference type="InterPro" id="IPR000547">
    <property type="entry name" value="Clathrin_H-chain/VPS_repeat"/>
</dbReference>
<evidence type="ECO:0000256" key="3">
    <source>
        <dbReference type="ARBA" id="ARBA00009535"/>
    </source>
</evidence>
<evidence type="ECO:0000256" key="2">
    <source>
        <dbReference type="ARBA" id="ARBA00004277"/>
    </source>
</evidence>
<dbReference type="Pfam" id="PF13838">
    <property type="entry name" value="Clathrin_H_link"/>
    <property type="match status" value="1"/>
</dbReference>
<dbReference type="GO" id="GO:0048268">
    <property type="term" value="P:clathrin coat assembly"/>
    <property type="evidence" value="ECO:0007669"/>
    <property type="project" value="TreeGrafter"/>
</dbReference>
<dbReference type="EMBL" id="CABDUW010000717">
    <property type="protein sequence ID" value="VTJ74122.1"/>
    <property type="molecule type" value="Genomic_DNA"/>
</dbReference>
<feature type="repeat" description="CHCR" evidence="10">
    <location>
        <begin position="470"/>
        <end position="616"/>
    </location>
</feature>
<evidence type="ECO:0000256" key="11">
    <source>
        <dbReference type="SAM" id="MobiDB-lite"/>
    </source>
</evidence>
<keyword evidence="12" id="KW-0812">Transmembrane</keyword>
<evidence type="ECO:0000313" key="15">
    <source>
        <dbReference type="Proteomes" id="UP000335636"/>
    </source>
</evidence>
<reference evidence="14" key="1">
    <citation type="submission" date="2019-04" db="EMBL/GenBank/DDBJ databases">
        <authorList>
            <person name="Alioto T."/>
            <person name="Alioto T."/>
        </authorList>
    </citation>
    <scope>NUCLEOTIDE SEQUENCE [LARGE SCALE GENOMIC DNA]</scope>
</reference>
<dbReference type="PANTHER" id="PTHR10292:SF7">
    <property type="entry name" value="CLATHRIN HEAVY CHAIN 1"/>
    <property type="match status" value="1"/>
</dbReference>
<dbReference type="Proteomes" id="UP000335636">
    <property type="component" value="Unassembled WGS sequence"/>
</dbReference>
<dbReference type="GO" id="GO:0070062">
    <property type="term" value="C:extracellular exosome"/>
    <property type="evidence" value="ECO:0007669"/>
    <property type="project" value="TreeGrafter"/>
</dbReference>
<keyword evidence="6" id="KW-0168">Coated pit</keyword>
<protein>
    <recommendedName>
        <fullName evidence="9">Clathrin heavy chain 1</fullName>
    </recommendedName>
</protein>
<evidence type="ECO:0000256" key="10">
    <source>
        <dbReference type="PROSITE-ProRule" id="PRU01006"/>
    </source>
</evidence>
<feature type="repeat" description="CHCR" evidence="10">
    <location>
        <begin position="766"/>
        <end position="905"/>
    </location>
</feature>
<dbReference type="GO" id="GO:0006898">
    <property type="term" value="P:receptor-mediated endocytosis"/>
    <property type="evidence" value="ECO:0007669"/>
    <property type="project" value="TreeGrafter"/>
</dbReference>
<dbReference type="InterPro" id="IPR016024">
    <property type="entry name" value="ARM-type_fold"/>
</dbReference>
<feature type="compositionally biased region" description="Polar residues" evidence="11">
    <location>
        <begin position="1661"/>
        <end position="1670"/>
    </location>
</feature>
<dbReference type="Gene3D" id="1.25.40.10">
    <property type="entry name" value="Tetratricopeptide repeat domain"/>
    <property type="match status" value="3"/>
</dbReference>
<dbReference type="Pfam" id="PF09268">
    <property type="entry name" value="Clathrin-link"/>
    <property type="match status" value="1"/>
</dbReference>
<gene>
    <name evidence="14" type="ORF">MONAX_5E024994</name>
</gene>
<feature type="domain" description="Clathrin heavy chain linker core motif" evidence="13">
    <location>
        <begin position="331"/>
        <end position="354"/>
    </location>
</feature>
<evidence type="ECO:0000256" key="12">
    <source>
        <dbReference type="SAM" id="Phobius"/>
    </source>
</evidence>
<dbReference type="FunFam" id="1.25.40.10:FF:000001">
    <property type="entry name" value="Clathrin heavy chain"/>
    <property type="match status" value="1"/>
</dbReference>
<keyword evidence="15" id="KW-1185">Reference proteome</keyword>
<keyword evidence="5 12" id="KW-0472">Membrane</keyword>
<dbReference type="GO" id="GO:0030132">
    <property type="term" value="C:clathrin coat of coated pit"/>
    <property type="evidence" value="ECO:0007669"/>
    <property type="project" value="InterPro"/>
</dbReference>
<evidence type="ECO:0000256" key="1">
    <source>
        <dbReference type="ARBA" id="ARBA00004180"/>
    </source>
</evidence>
<dbReference type="SUPFAM" id="SSF50989">
    <property type="entry name" value="Clathrin heavy-chain terminal domain"/>
    <property type="match status" value="1"/>
</dbReference>
<dbReference type="SUPFAM" id="SSF48371">
    <property type="entry name" value="ARM repeat"/>
    <property type="match status" value="5"/>
</dbReference>
<accession>A0A5E4BZU7</accession>
<dbReference type="InterPro" id="IPR055358">
    <property type="entry name" value="CHCR"/>
</dbReference>
<dbReference type="GO" id="GO:0071439">
    <property type="term" value="C:clathrin complex"/>
    <property type="evidence" value="ECO:0007669"/>
    <property type="project" value="TreeGrafter"/>
</dbReference>
<dbReference type="InterPro" id="IPR022365">
    <property type="entry name" value="Clathrin_H-chain_propeller_rpt"/>
</dbReference>
<dbReference type="Pfam" id="PF00637">
    <property type="entry name" value="Clathrin"/>
    <property type="match status" value="7"/>
</dbReference>
<keyword evidence="4" id="KW-0677">Repeat</keyword>
<feature type="repeat" description="CHCR" evidence="10">
    <location>
        <begin position="1356"/>
        <end position="1499"/>
    </location>
</feature>
<evidence type="ECO:0000256" key="5">
    <source>
        <dbReference type="ARBA" id="ARBA00023136"/>
    </source>
</evidence>
<keyword evidence="7" id="KW-0968">Cytoplasmic vesicle</keyword>
<comment type="similarity">
    <text evidence="3">Belongs to the clathrin heavy chain family.</text>
</comment>
<dbReference type="GO" id="GO:0032051">
    <property type="term" value="F:clathrin light chain binding"/>
    <property type="evidence" value="ECO:0007669"/>
    <property type="project" value="TreeGrafter"/>
</dbReference>
<feature type="repeat" description="CHCR" evidence="10">
    <location>
        <begin position="619"/>
        <end position="761"/>
    </location>
</feature>
<dbReference type="PROSITE" id="PS50236">
    <property type="entry name" value="CHCR"/>
    <property type="match status" value="7"/>
</dbReference>
<comment type="function">
    <text evidence="8">Clathrin is the major protein of the polyhedral coat of coated pits and vesicles. Two different adapter protein complexes link the clathrin lattice either to the plasma membrane or to the trans-Golgi network. Acts as a component of the TACC3/ch-TOG/clathrin complex proposed to contribute to stabilization of kinetochore fibers of the mitotic spindle by acting as inter-microtubule bridge. The TACC3/ch-TOG/clathrin complex is required for the maintenance of kinetochore fiber tension. Plays a role in early autophagosome formation. Interaction with DNAJC6 mediates the recruitment of HSPA8 to the clathrin lattice and creates local destabilization of the lattice promoting uncoating.</text>
</comment>
<dbReference type="GO" id="GO:0030130">
    <property type="term" value="C:clathrin coat of trans-Golgi network vesicle"/>
    <property type="evidence" value="ECO:0007669"/>
    <property type="project" value="InterPro"/>
</dbReference>
<dbReference type="GO" id="GO:0005198">
    <property type="term" value="F:structural molecule activity"/>
    <property type="evidence" value="ECO:0007669"/>
    <property type="project" value="InterPro"/>
</dbReference>
<feature type="transmembrane region" description="Helical" evidence="12">
    <location>
        <begin position="1913"/>
        <end position="1934"/>
    </location>
</feature>
<feature type="repeat" description="CHCR" evidence="10">
    <location>
        <begin position="912"/>
        <end position="1057"/>
    </location>
</feature>
<dbReference type="InterPro" id="IPR015348">
    <property type="entry name" value="Clathrin_H-chain_linker_core"/>
</dbReference>
<feature type="transmembrane region" description="Helical" evidence="12">
    <location>
        <begin position="1717"/>
        <end position="1735"/>
    </location>
</feature>
<dbReference type="FunFam" id="2.130.10.110:FF:000001">
    <property type="entry name" value="Clathrin heavy chain"/>
    <property type="match status" value="1"/>
</dbReference>
<evidence type="ECO:0000256" key="8">
    <source>
        <dbReference type="ARBA" id="ARBA00054777"/>
    </source>
</evidence>
<evidence type="ECO:0000259" key="13">
    <source>
        <dbReference type="Pfam" id="PF09268"/>
    </source>
</evidence>
<dbReference type="FunFam" id="1.25.40.730:FF:000001">
    <property type="entry name" value="Clathrin heavy chain"/>
    <property type="match status" value="1"/>
</dbReference>
<evidence type="ECO:0000256" key="6">
    <source>
        <dbReference type="ARBA" id="ARBA00023176"/>
    </source>
</evidence>
<feature type="region of interest" description="Disordered" evidence="11">
    <location>
        <begin position="1656"/>
        <end position="1676"/>
    </location>
</feature>
<organism evidence="14 15">
    <name type="scientific">Marmota monax</name>
    <name type="common">Woodchuck</name>
    <dbReference type="NCBI Taxonomy" id="9995"/>
    <lineage>
        <taxon>Eukaryota</taxon>
        <taxon>Metazoa</taxon>
        <taxon>Chordata</taxon>
        <taxon>Craniata</taxon>
        <taxon>Vertebrata</taxon>
        <taxon>Euteleostomi</taxon>
        <taxon>Mammalia</taxon>
        <taxon>Eutheria</taxon>
        <taxon>Euarchontoglires</taxon>
        <taxon>Glires</taxon>
        <taxon>Rodentia</taxon>
        <taxon>Sciuromorpha</taxon>
        <taxon>Sciuridae</taxon>
        <taxon>Xerinae</taxon>
        <taxon>Marmotini</taxon>
        <taxon>Marmota</taxon>
    </lineage>
</organism>
<proteinExistence type="inferred from homology"/>
<evidence type="ECO:0000256" key="4">
    <source>
        <dbReference type="ARBA" id="ARBA00022737"/>
    </source>
</evidence>
<sequence length="2046" mass="233549">MAQILPIRFQEHLQLQNLGINPANIGFSTLTMESDKFICIREKVGEQAQVVIIDMNDPSNPIRRPISADSAIMNPASKVIALKAGKTLQIFNIEMKSKMKAHTMTDDVTFWKWISLNTVALVTDNAVYHWSMEGESQPVKMFDRHSSLAGCQIINYRTDAKQKWLLLTGISAQQNRVVGAMQLYSVDRKVSQPIEGHAASFAQFKMEGNAEESTLFCFAVRGQAGGKLHIIEVGTPPTGNQPFPKKAVDVFFPPEAQNDFPVAMQISEKHDVVFLITKYGYIHLYDLETGTCIYMNRISGETIFVTAPHEATAGIIGVNRKGQVLSVCVEEENIIPYITNVLQNPDLALRMAVRNNLAGAEELFARKFNALFAQGNYSEAAKVAANAPKLECSEELGDLVKSVDPTLALSVYLRANVPNKVIQCFAETGQVQKIVLYAKKVGYTPDWIFLLRNVMRISPDQGQQFAQMLVQDEEPLADITQIVDVFMEYNLIQQCTAFLLDALKNNRPSEGPLQTRLLEMNLMHAPQVADAILGNQMFTHYDRAHIAQLCEKAGLLQRALEHFTDLYDIKRAVVHTHLLNPEWLVNYFGSLSVEDSLECLRAMLSANIRQNLQICVQVASKYHEQLSTQSLIELFESFKSFEGLFYFLGSIVNFSQDPDVHFKYIQAACKTGQIKEVERICRESNCYDPERVKNFLKEAKLTDQLPLIIVCDRFDFVHDLVLYLYRNNLQKYIEIYVQKVNPSRLPVVIGGLLDVDCSEDVIKNLILVVRGQFSTDELVAEVEKRNRLKLLLPWLEARIHEGCEEPATHNALAKIYIDSNNNPERFLRENPYYDSRVVGKYCEKRDPHLACVAYERGQCDLELINVCNENSLFKSLSRYLVRRKDPELWGSVLLESNPYRRPLIDQVVQTALSETQDPEEVSVTVKAFMTADLPNELIELLEKIVLDNSVFSEHRNLQNLLILTAIKADRTRVMEYINRLDNYDAPDIANIAISNELFEEAFAIFRKFDVNTSAVQVLIEHIGNLDRAYEFAERCNEPAVWSQLAKAQLQKGMVKEAIDSYIKADDPSSYMEVVQAANTSGNWEELVKYLQMARKKARESYVETELIFALAKTNRLAELEEFINGPNNAHIQQVGDRCYDEKMYDAAKLLYNNVSNFGRLASTLVHLGEYQAAVDGARKANSTRTWKEVCFACVDGKEFRLAQMCGLHIVVHADELEELINYYQDRGYFEELITMLEAALGLERAHMGMFTELAILYSKFKPQKMREHLELFWSRVNIPKVLRAAEQAHLWAELVFLYDKYEEYDNAIITMMNHPTDAWKEGQFKDIITKVANVELYYRAIQFYLEFKPLLLNDLLMVLSPRLDHTRAVNYFSKVKQLPLVKPYLRSVQNHNNKSVNESLNNLFITEEDYQALRTSIDAYDNFDNISLAQRLEKHELIEFRRIAAYLFKGNNRWKQSVELCKKDSLYKDAMQYASESKDTELAEELLQWFLQEEKRECFGACLFTCYDLLRPDVVLETAWRHNIMDFAMPYFIQVMKEYLTKVDKLDASESLRKEEEQATETQPIVYGQPQLMLTAGPSVAVPPQAPFGYGYTAPPYGQPQPGFGYSIVILDTMVLYKKDPEICGEAGVGVAPQELLIYEMAENGKNCDQRRVAMNKEQHNGNFTDPSSINEKKRRDREERQNIVLWRQPLVTLQYFFLEILIILKEWTSKLWHRQSIVVSFLLLLAVLIATYYIEGAHQQYVQRIEKQFLLYAYWIGLGILSSVGLGTGLHTFLLYLGPHIASVTLAAYECNSVNFPEPPYPDQIICPDEEGTEGAISLWSIISKVRIEACMWGIGTAIGELPPYFMARAARLSGAEPDDEEYQEFEEMLEHAETAQDFASRAKLAVQNLVQKVGFFGILACASIPNPLFDLAGITCGHFLVPFWTFFGATLIGKAIIKMHIQKIFVIITFSKHIVEQMVAFIGAVPGIGPSLQKPFQEYLEAQRQKLHHKSEMGTPQGENWLSWMFEKLVVVMVCYFILSIINSMAQSYAKRIQQRLNSEEKTK</sequence>
<dbReference type="GO" id="GO:0000278">
    <property type="term" value="P:mitotic cell cycle"/>
    <property type="evidence" value="ECO:0007669"/>
    <property type="project" value="TreeGrafter"/>
</dbReference>
<dbReference type="FunFam" id="1.25.40.10:FF:000002">
    <property type="entry name" value="Clathrin heavy chain"/>
    <property type="match status" value="1"/>
</dbReference>
<dbReference type="PANTHER" id="PTHR10292">
    <property type="entry name" value="CLATHRIN HEAVY CHAIN RELATED"/>
    <property type="match status" value="1"/>
</dbReference>
<dbReference type="Gene3D" id="2.130.10.110">
    <property type="entry name" value="Clathrin heavy-chain terminal domain"/>
    <property type="match status" value="1"/>
</dbReference>
<evidence type="ECO:0000256" key="9">
    <source>
        <dbReference type="ARBA" id="ARBA00068613"/>
    </source>
</evidence>
<comment type="subcellular location">
    <subcellularLocation>
        <location evidence="1">Cytoplasmic vesicle membrane</location>
        <topology evidence="1">Peripheral membrane protein</topology>
        <orientation evidence="1">Cytoplasmic side</orientation>
    </subcellularLocation>
    <subcellularLocation>
        <location evidence="2">Membrane</location>
        <location evidence="2">Coated pit</location>
        <topology evidence="2">Peripheral membrane protein</topology>
        <orientation evidence="2">Cytoplasmic side</orientation>
    </subcellularLocation>
</comment>
<name>A0A5E4BZU7_MARMO</name>
<dbReference type="Pfam" id="PF01394">
    <property type="entry name" value="Clathrin_propel"/>
    <property type="match status" value="5"/>
</dbReference>
<feature type="repeat" description="CHCR" evidence="10">
    <location>
        <begin position="1061"/>
        <end position="1202"/>
    </location>
</feature>